<dbReference type="PIRSF" id="PIRSF031568">
    <property type="entry name" value="UCP031568"/>
    <property type="match status" value="1"/>
</dbReference>
<dbReference type="Pfam" id="PF06619">
    <property type="entry name" value="DUF1149"/>
    <property type="match status" value="1"/>
</dbReference>
<dbReference type="AlphaFoldDB" id="A0AAW8U1L7"/>
<dbReference type="RefSeq" id="WP_010753511.1">
    <property type="nucleotide sequence ID" value="NZ_CABJBY010000003.1"/>
</dbReference>
<gene>
    <name evidence="1" type="ORF">P7H43_09155</name>
</gene>
<organism evidence="1 2">
    <name type="scientific">Enterococcus asini</name>
    <dbReference type="NCBI Taxonomy" id="57732"/>
    <lineage>
        <taxon>Bacteria</taxon>
        <taxon>Bacillati</taxon>
        <taxon>Bacillota</taxon>
        <taxon>Bacilli</taxon>
        <taxon>Lactobacillales</taxon>
        <taxon>Enterococcaceae</taxon>
        <taxon>Enterococcus</taxon>
    </lineage>
</organism>
<accession>A0AAW8U1L7</accession>
<evidence type="ECO:0000313" key="2">
    <source>
        <dbReference type="Proteomes" id="UP001256711"/>
    </source>
</evidence>
<sequence>MEIKRQKPMVEAYHYDQRIPDQEYETKLNVGFAPLESNDPNYPKENSILGARLEFVLAFKEYVLSGQISQINHILNRKITQQEDLTKEEIDIIVAPLFDLVERISYEVTEIATDEPGLKLNFQADATLAEAEE</sequence>
<reference evidence="1" key="1">
    <citation type="submission" date="2023-03" db="EMBL/GenBank/DDBJ databases">
        <authorList>
            <person name="Shen W."/>
            <person name="Cai J."/>
        </authorList>
    </citation>
    <scope>NUCLEOTIDE SEQUENCE</scope>
    <source>
        <strain evidence="1">B226-2</strain>
    </source>
</reference>
<dbReference type="InterPro" id="IPR035958">
    <property type="entry name" value="SecB-like_sf"/>
</dbReference>
<name>A0AAW8U1L7_9ENTE</name>
<comment type="caution">
    <text evidence="1">The sequence shown here is derived from an EMBL/GenBank/DDBJ whole genome shotgun (WGS) entry which is preliminary data.</text>
</comment>
<evidence type="ECO:0000313" key="1">
    <source>
        <dbReference type="EMBL" id="MDT2810654.1"/>
    </source>
</evidence>
<dbReference type="Gene3D" id="3.10.420.10">
    <property type="entry name" value="SecB-like"/>
    <property type="match status" value="1"/>
</dbReference>
<dbReference type="InterPro" id="IPR009530">
    <property type="entry name" value="DUF1149"/>
</dbReference>
<dbReference type="SUPFAM" id="SSF54611">
    <property type="entry name" value="SecB-like"/>
    <property type="match status" value="1"/>
</dbReference>
<dbReference type="EMBL" id="JARQBJ010000004">
    <property type="protein sequence ID" value="MDT2810654.1"/>
    <property type="molecule type" value="Genomic_DNA"/>
</dbReference>
<dbReference type="GeneID" id="78365906"/>
<protein>
    <submittedName>
        <fullName evidence="1">DUF1149 family protein</fullName>
    </submittedName>
</protein>
<proteinExistence type="predicted"/>
<dbReference type="Proteomes" id="UP001256711">
    <property type="component" value="Unassembled WGS sequence"/>
</dbReference>